<evidence type="ECO:0000256" key="4">
    <source>
        <dbReference type="ARBA" id="ARBA00008236"/>
    </source>
</evidence>
<comment type="similarity">
    <text evidence="4">Belongs to the peptidase M29 family.</text>
</comment>
<dbReference type="InterPro" id="IPR052170">
    <property type="entry name" value="M29_Exopeptidase"/>
</dbReference>
<dbReference type="SUPFAM" id="SSF144052">
    <property type="entry name" value="Thermophilic metalloprotease-like"/>
    <property type="match status" value="1"/>
</dbReference>
<keyword evidence="11" id="KW-1185">Reference proteome</keyword>
<keyword evidence="5 10" id="KW-0031">Aminopeptidase</keyword>
<dbReference type="InterPro" id="IPR035097">
    <property type="entry name" value="M29_N-terminal"/>
</dbReference>
<dbReference type="AlphaFoldDB" id="A0A1T2X5V9"/>
<keyword evidence="9" id="KW-0482">Metalloprotease</keyword>
<dbReference type="Pfam" id="PF02073">
    <property type="entry name" value="Peptidase_M29"/>
    <property type="match status" value="1"/>
</dbReference>
<organism evidence="10 11">
    <name type="scientific">Paenibacillus selenitireducens</name>
    <dbReference type="NCBI Taxonomy" id="1324314"/>
    <lineage>
        <taxon>Bacteria</taxon>
        <taxon>Bacillati</taxon>
        <taxon>Bacillota</taxon>
        <taxon>Bacilli</taxon>
        <taxon>Bacillales</taxon>
        <taxon>Paenibacillaceae</taxon>
        <taxon>Paenibacillus</taxon>
    </lineage>
</organism>
<evidence type="ECO:0000256" key="6">
    <source>
        <dbReference type="ARBA" id="ARBA00022670"/>
    </source>
</evidence>
<dbReference type="GO" id="GO:0004177">
    <property type="term" value="F:aminopeptidase activity"/>
    <property type="evidence" value="ECO:0007669"/>
    <property type="project" value="UniProtKB-KW"/>
</dbReference>
<evidence type="ECO:0000256" key="7">
    <source>
        <dbReference type="ARBA" id="ARBA00022723"/>
    </source>
</evidence>
<sequence>MKDPRVEQLAKNLIQYSVKLQQGEKLLIEVDGLETPLAKELIKQAYAVGGLPFLLINNHELLREIIIGCTEEQLEVMASYDLNRVNDMQAYILIRAGENMSELSGVSPEKMGLYRKHYAQKINGTRYHHTKWCILRYPNHAMAQQANMSTEDMEDLYFNVCNLDYAKMDRAMNHLVAFMDQTDKVRLTGPGTELTFSIKDMPSIKDAGIMNLPDGEVYTMPVKESVNGYISFNTPSLKEGFTYENIRFEVKEGRIVQATANDTERINRLLDTDQGSRFFGEFGIGLNPYIDKPMKDTLFDEKIWGSYHFTPGCVPVGSPGNENWSELHWDIVNIQRPDYGGGEIWFDDVLIRKDGLFVPEALQALNPENLK</sequence>
<evidence type="ECO:0000256" key="9">
    <source>
        <dbReference type="ARBA" id="ARBA00023049"/>
    </source>
</evidence>
<accession>A0A1T2X5V9</accession>
<evidence type="ECO:0000256" key="3">
    <source>
        <dbReference type="ARBA" id="ARBA00001947"/>
    </source>
</evidence>
<comment type="cofactor">
    <cofactor evidence="2">
        <name>Mg(2+)</name>
        <dbReference type="ChEBI" id="CHEBI:18420"/>
    </cofactor>
</comment>
<evidence type="ECO:0000256" key="8">
    <source>
        <dbReference type="ARBA" id="ARBA00022801"/>
    </source>
</evidence>
<evidence type="ECO:0000256" key="5">
    <source>
        <dbReference type="ARBA" id="ARBA00022438"/>
    </source>
</evidence>
<comment type="cofactor">
    <cofactor evidence="1">
        <name>Co(2+)</name>
        <dbReference type="ChEBI" id="CHEBI:48828"/>
    </cofactor>
</comment>
<dbReference type="PANTHER" id="PTHR34448">
    <property type="entry name" value="AMINOPEPTIDASE"/>
    <property type="match status" value="1"/>
</dbReference>
<dbReference type="GO" id="GO:0046872">
    <property type="term" value="F:metal ion binding"/>
    <property type="evidence" value="ECO:0007669"/>
    <property type="project" value="UniProtKB-KW"/>
</dbReference>
<evidence type="ECO:0000256" key="2">
    <source>
        <dbReference type="ARBA" id="ARBA00001946"/>
    </source>
</evidence>
<dbReference type="GO" id="GO:0008237">
    <property type="term" value="F:metallopeptidase activity"/>
    <property type="evidence" value="ECO:0007669"/>
    <property type="project" value="UniProtKB-KW"/>
</dbReference>
<evidence type="ECO:0000313" key="10">
    <source>
        <dbReference type="EMBL" id="OPA75220.1"/>
    </source>
</evidence>
<keyword evidence="8" id="KW-0378">Hydrolase</keyword>
<reference evidence="10 11" key="1">
    <citation type="submission" date="2017-01" db="EMBL/GenBank/DDBJ databases">
        <title>Genome analysis of Paenibacillus selenitrireducens ES3-24.</title>
        <authorList>
            <person name="Xu D."/>
            <person name="Yao R."/>
            <person name="Zheng S."/>
        </authorList>
    </citation>
    <scope>NUCLEOTIDE SEQUENCE [LARGE SCALE GENOMIC DNA]</scope>
    <source>
        <strain evidence="10 11">ES3-24</strain>
    </source>
</reference>
<evidence type="ECO:0000313" key="11">
    <source>
        <dbReference type="Proteomes" id="UP000190188"/>
    </source>
</evidence>
<dbReference type="RefSeq" id="WP_078501296.1">
    <property type="nucleotide sequence ID" value="NZ_MSZX01000009.1"/>
</dbReference>
<dbReference type="Gene3D" id="3.40.1830.10">
    <property type="entry name" value="Thermophilic metalloprotease (M29)"/>
    <property type="match status" value="1"/>
</dbReference>
<keyword evidence="6" id="KW-0645">Protease</keyword>
<dbReference type="EMBL" id="MSZX01000009">
    <property type="protein sequence ID" value="OPA75220.1"/>
    <property type="molecule type" value="Genomic_DNA"/>
</dbReference>
<evidence type="ECO:0000256" key="1">
    <source>
        <dbReference type="ARBA" id="ARBA00001941"/>
    </source>
</evidence>
<dbReference type="GO" id="GO:0006508">
    <property type="term" value="P:proteolysis"/>
    <property type="evidence" value="ECO:0007669"/>
    <property type="project" value="UniProtKB-KW"/>
</dbReference>
<proteinExistence type="inferred from homology"/>
<comment type="caution">
    <text evidence="10">The sequence shown here is derived from an EMBL/GenBank/DDBJ whole genome shotgun (WGS) entry which is preliminary data.</text>
</comment>
<dbReference type="InterPro" id="IPR000787">
    <property type="entry name" value="Peptidase_M29"/>
</dbReference>
<keyword evidence="7" id="KW-0479">Metal-binding</keyword>
<comment type="cofactor">
    <cofactor evidence="3">
        <name>Zn(2+)</name>
        <dbReference type="ChEBI" id="CHEBI:29105"/>
    </cofactor>
</comment>
<dbReference type="STRING" id="1324314.BVG16_21710"/>
<name>A0A1T2X5V9_9BACL</name>
<dbReference type="OrthoDB" id="9803993at2"/>
<dbReference type="Proteomes" id="UP000190188">
    <property type="component" value="Unassembled WGS sequence"/>
</dbReference>
<protein>
    <submittedName>
        <fullName evidence="10">Aminopeptidase</fullName>
    </submittedName>
</protein>
<gene>
    <name evidence="10" type="ORF">BVG16_21710</name>
</gene>
<dbReference type="PANTHER" id="PTHR34448:SF1">
    <property type="entry name" value="BLL6088 PROTEIN"/>
    <property type="match status" value="1"/>
</dbReference>